<keyword evidence="2" id="KW-0489">Methyltransferase</keyword>
<dbReference type="InterPro" id="IPR025714">
    <property type="entry name" value="Methyltranfer_dom"/>
</dbReference>
<proteinExistence type="predicted"/>
<dbReference type="EMBL" id="MNUE01000027">
    <property type="protein sequence ID" value="OJD33866.1"/>
    <property type="molecule type" value="Genomic_DNA"/>
</dbReference>
<dbReference type="GO" id="GO:0008168">
    <property type="term" value="F:methyltransferase activity"/>
    <property type="evidence" value="ECO:0007669"/>
    <property type="project" value="UniProtKB-KW"/>
</dbReference>
<keyword evidence="3" id="KW-1185">Reference proteome</keyword>
<dbReference type="InterPro" id="IPR029063">
    <property type="entry name" value="SAM-dependent_MTases_sf"/>
</dbReference>
<reference evidence="2 3" key="1">
    <citation type="submission" date="2016-10" db="EMBL/GenBank/DDBJ databases">
        <title>Proteomics and genomics reveal pathogen-plant mechanisms compatible with a hemibiotrophic lifestyle of Diplodia corticola.</title>
        <authorList>
            <person name="Fernandes I."/>
            <person name="De Jonge R."/>
            <person name="Van De Peer Y."/>
            <person name="Devreese B."/>
            <person name="Alves A."/>
            <person name="Esteves A.C."/>
        </authorList>
    </citation>
    <scope>NUCLEOTIDE SEQUENCE [LARGE SCALE GENOMIC DNA]</scope>
    <source>
        <strain evidence="2 3">CBS 112549</strain>
    </source>
</reference>
<dbReference type="RefSeq" id="XP_020130126.1">
    <property type="nucleotide sequence ID" value="XM_020273628.1"/>
</dbReference>
<dbReference type="Proteomes" id="UP000183809">
    <property type="component" value="Unassembled WGS sequence"/>
</dbReference>
<evidence type="ECO:0000313" key="3">
    <source>
        <dbReference type="Proteomes" id="UP000183809"/>
    </source>
</evidence>
<dbReference type="GO" id="GO:0032259">
    <property type="term" value="P:methylation"/>
    <property type="evidence" value="ECO:0007669"/>
    <property type="project" value="UniProtKB-KW"/>
</dbReference>
<protein>
    <submittedName>
        <fullName evidence="2">Methyltransferase domain protein</fullName>
    </submittedName>
</protein>
<keyword evidence="2" id="KW-0808">Transferase</keyword>
<dbReference type="OrthoDB" id="10006218at2759"/>
<comment type="caution">
    <text evidence="2">The sequence shown here is derived from an EMBL/GenBank/DDBJ whole genome shotgun (WGS) entry which is preliminary data.</text>
</comment>
<sequence length="197" mass="22077">MERIGSLGDGGKWICGTSQYSKVESCPLIVYSFGVGTDSSFEAELINMTNAQVYAFDYSVERIGPQIAEKDSSRVQFMKIGLGDQDALVDGQRFLTLQSIISAFGHQYIDILKMDIEGAEFKALDAFMETYKGKDLPVGQILIEIHLWAAPQNVRDLVKWWKKLEAFGLRPVWQESNSLGVILGPRYPCCFEVSHNP</sequence>
<dbReference type="Gene3D" id="3.40.50.150">
    <property type="entry name" value="Vaccinia Virus protein VP39"/>
    <property type="match status" value="1"/>
</dbReference>
<dbReference type="PANTHER" id="PTHR32026:SF10">
    <property type="entry name" value="METHYLTRANSFERASE-LIKE PROTEIN 24-RELATED"/>
    <property type="match status" value="1"/>
</dbReference>
<accession>A0A1J9R0U6</accession>
<evidence type="ECO:0000313" key="2">
    <source>
        <dbReference type="EMBL" id="OJD33866.1"/>
    </source>
</evidence>
<dbReference type="GeneID" id="31013889"/>
<dbReference type="Pfam" id="PF13383">
    <property type="entry name" value="Methyltransf_22"/>
    <property type="match status" value="1"/>
</dbReference>
<dbReference type="AlphaFoldDB" id="A0A1J9R0U6"/>
<dbReference type="PANTHER" id="PTHR32026">
    <property type="entry name" value="METHYLTRANSFERASE-LIKE PROTEIN 24"/>
    <property type="match status" value="1"/>
</dbReference>
<dbReference type="InterPro" id="IPR026913">
    <property type="entry name" value="METTL24"/>
</dbReference>
<dbReference type="STRING" id="236234.A0A1J9R0U6"/>
<gene>
    <name evidence="2" type="ORF">BKCO1_2700093</name>
</gene>
<evidence type="ECO:0000259" key="1">
    <source>
        <dbReference type="Pfam" id="PF13383"/>
    </source>
</evidence>
<feature type="domain" description="Methyltransferase" evidence="1">
    <location>
        <begin position="2"/>
        <end position="151"/>
    </location>
</feature>
<name>A0A1J9R0U6_9PEZI</name>
<organism evidence="2 3">
    <name type="scientific">Diplodia corticola</name>
    <dbReference type="NCBI Taxonomy" id="236234"/>
    <lineage>
        <taxon>Eukaryota</taxon>
        <taxon>Fungi</taxon>
        <taxon>Dikarya</taxon>
        <taxon>Ascomycota</taxon>
        <taxon>Pezizomycotina</taxon>
        <taxon>Dothideomycetes</taxon>
        <taxon>Dothideomycetes incertae sedis</taxon>
        <taxon>Botryosphaeriales</taxon>
        <taxon>Botryosphaeriaceae</taxon>
        <taxon>Diplodia</taxon>
    </lineage>
</organism>
<dbReference type="SUPFAM" id="SSF53335">
    <property type="entry name" value="S-adenosyl-L-methionine-dependent methyltransferases"/>
    <property type="match status" value="1"/>
</dbReference>